<keyword evidence="1" id="KW-0808">Transferase</keyword>
<keyword evidence="5" id="KW-1185">Reference proteome</keyword>
<dbReference type="Proteomes" id="UP001562065">
    <property type="component" value="Unassembled WGS sequence"/>
</dbReference>
<proteinExistence type="predicted"/>
<dbReference type="InterPro" id="IPR000182">
    <property type="entry name" value="GNAT_dom"/>
</dbReference>
<evidence type="ECO:0000256" key="2">
    <source>
        <dbReference type="ARBA" id="ARBA00023315"/>
    </source>
</evidence>
<dbReference type="PROSITE" id="PS51186">
    <property type="entry name" value="GNAT"/>
    <property type="match status" value="1"/>
</dbReference>
<dbReference type="PANTHER" id="PTHR43877:SF2">
    <property type="entry name" value="AMINOALKYLPHOSPHONATE N-ACETYLTRANSFERASE-RELATED"/>
    <property type="match status" value="1"/>
</dbReference>
<gene>
    <name evidence="4" type="ORF">AB5I84_05145</name>
</gene>
<protein>
    <submittedName>
        <fullName evidence="4">GNAT family N-acetyltransferase/peptidase C39 family protein</fullName>
    </submittedName>
</protein>
<reference evidence="4 5" key="1">
    <citation type="submission" date="2024-07" db="EMBL/GenBank/DDBJ databases">
        <authorList>
            <person name="Ren Q."/>
        </authorList>
    </citation>
    <scope>NUCLEOTIDE SEQUENCE [LARGE SCALE GENOMIC DNA]</scope>
    <source>
        <strain evidence="4 5">REN37</strain>
    </source>
</reference>
<accession>A0ABV4AFP7</accession>
<dbReference type="Pfam" id="PF00583">
    <property type="entry name" value="Acetyltransf_1"/>
    <property type="match status" value="1"/>
</dbReference>
<evidence type="ECO:0000313" key="4">
    <source>
        <dbReference type="EMBL" id="MEY1661534.1"/>
    </source>
</evidence>
<dbReference type="CDD" id="cd04301">
    <property type="entry name" value="NAT_SF"/>
    <property type="match status" value="1"/>
</dbReference>
<dbReference type="EMBL" id="JBGCUO010000001">
    <property type="protein sequence ID" value="MEY1661534.1"/>
    <property type="molecule type" value="Genomic_DNA"/>
</dbReference>
<dbReference type="Pfam" id="PF11814">
    <property type="entry name" value="DUF3335"/>
    <property type="match status" value="1"/>
</dbReference>
<evidence type="ECO:0000313" key="5">
    <source>
        <dbReference type="Proteomes" id="UP001562065"/>
    </source>
</evidence>
<dbReference type="RefSeq" id="WP_369454786.1">
    <property type="nucleotide sequence ID" value="NZ_JBGCUO010000001.1"/>
</dbReference>
<feature type="domain" description="N-acetyltransferase" evidence="3">
    <location>
        <begin position="4"/>
        <end position="150"/>
    </location>
</feature>
<dbReference type="PANTHER" id="PTHR43877">
    <property type="entry name" value="AMINOALKYLPHOSPHONATE N-ACETYLTRANSFERASE-RELATED-RELATED"/>
    <property type="match status" value="1"/>
</dbReference>
<dbReference type="Gene3D" id="3.40.630.30">
    <property type="match status" value="1"/>
</dbReference>
<sequence length="385" mass="44451">MNDLQLRPATLDDLDALHALETRTFDSDRLSRRSLRRWITTPHSALIVALQHGALLGYALVILHRGTSLARLYSIAVSSEARGLGLGRKLMNAAEQAALAADRIYLRLEVRKDNPAAIQLYESLNYQRFGEYRNYYEDHQDAIRYQKQIRHFDARLWQRPIPWYRQTTEFTCGPASLMMAMQALEPARKPSRREELRLWRESTTIFMTSGHGGCHPLGLALAAVARGFDAEVWISRREPLFIDSVRNDEKKHVIELVHKDFVHQAREQRIPVHYREVTQPLLTDAYQNGAVPIILISTWQMDGRRAPHWVVLSAYDDNFLYLHDSDPEQGIQTELDCQYLPVARADFDRMARFGRDRLRTAVLIGPKGWRRRRVRSTPGNADKSS</sequence>
<organism evidence="4 5">
    <name type="scientific">Isoalcanivorax beigongshangi</name>
    <dbReference type="NCBI Taxonomy" id="3238810"/>
    <lineage>
        <taxon>Bacteria</taxon>
        <taxon>Pseudomonadati</taxon>
        <taxon>Pseudomonadota</taxon>
        <taxon>Gammaproteobacteria</taxon>
        <taxon>Oceanospirillales</taxon>
        <taxon>Alcanivoracaceae</taxon>
        <taxon>Isoalcanivorax</taxon>
    </lineage>
</organism>
<dbReference type="SUPFAM" id="SSF55729">
    <property type="entry name" value="Acyl-CoA N-acyltransferases (Nat)"/>
    <property type="match status" value="1"/>
</dbReference>
<keyword evidence="2" id="KW-0012">Acyltransferase</keyword>
<evidence type="ECO:0000259" key="3">
    <source>
        <dbReference type="PROSITE" id="PS51186"/>
    </source>
</evidence>
<dbReference type="Gene3D" id="3.90.70.10">
    <property type="entry name" value="Cysteine proteinases"/>
    <property type="match status" value="1"/>
</dbReference>
<name>A0ABV4AFP7_9GAMM</name>
<dbReference type="InterPro" id="IPR021770">
    <property type="entry name" value="DUF3335"/>
</dbReference>
<evidence type="ECO:0000256" key="1">
    <source>
        <dbReference type="ARBA" id="ARBA00022679"/>
    </source>
</evidence>
<comment type="caution">
    <text evidence="4">The sequence shown here is derived from an EMBL/GenBank/DDBJ whole genome shotgun (WGS) entry which is preliminary data.</text>
</comment>
<dbReference type="InterPro" id="IPR050832">
    <property type="entry name" value="Bact_Acetyltransf"/>
</dbReference>
<dbReference type="InterPro" id="IPR016181">
    <property type="entry name" value="Acyl_CoA_acyltransferase"/>
</dbReference>